<gene>
    <name evidence="1" type="ORF">METZ01_LOCUS162786</name>
</gene>
<dbReference type="SUPFAM" id="SSF51735">
    <property type="entry name" value="NAD(P)-binding Rossmann-fold domains"/>
    <property type="match status" value="1"/>
</dbReference>
<dbReference type="EMBL" id="UINC01028624">
    <property type="protein sequence ID" value="SVB09932.1"/>
    <property type="molecule type" value="Genomic_DNA"/>
</dbReference>
<evidence type="ECO:0008006" key="2">
    <source>
        <dbReference type="Google" id="ProtNLM"/>
    </source>
</evidence>
<dbReference type="InterPro" id="IPR036291">
    <property type="entry name" value="NAD(P)-bd_dom_sf"/>
</dbReference>
<feature type="non-terminal residue" evidence="1">
    <location>
        <position position="33"/>
    </location>
</feature>
<evidence type="ECO:0000313" key="1">
    <source>
        <dbReference type="EMBL" id="SVB09932.1"/>
    </source>
</evidence>
<organism evidence="1">
    <name type="scientific">marine metagenome</name>
    <dbReference type="NCBI Taxonomy" id="408172"/>
    <lineage>
        <taxon>unclassified sequences</taxon>
        <taxon>metagenomes</taxon>
        <taxon>ecological metagenomes</taxon>
    </lineage>
</organism>
<sequence length="33" mass="3362">MKLKNKVALITGAGLGMGRATASLFSKEGAKVI</sequence>
<name>A0A382B9G0_9ZZZZ</name>
<dbReference type="AlphaFoldDB" id="A0A382B9G0"/>
<dbReference type="Gene3D" id="3.40.50.720">
    <property type="entry name" value="NAD(P)-binding Rossmann-like Domain"/>
    <property type="match status" value="1"/>
</dbReference>
<protein>
    <recommendedName>
        <fullName evidence="2">Short-chain dehydrogenase/reductase SDR</fullName>
    </recommendedName>
</protein>
<proteinExistence type="predicted"/>
<accession>A0A382B9G0</accession>
<reference evidence="1" key="1">
    <citation type="submission" date="2018-05" db="EMBL/GenBank/DDBJ databases">
        <authorList>
            <person name="Lanie J.A."/>
            <person name="Ng W.-L."/>
            <person name="Kazmierczak K.M."/>
            <person name="Andrzejewski T.M."/>
            <person name="Davidsen T.M."/>
            <person name="Wayne K.J."/>
            <person name="Tettelin H."/>
            <person name="Glass J.I."/>
            <person name="Rusch D."/>
            <person name="Podicherti R."/>
            <person name="Tsui H.-C.T."/>
            <person name="Winkler M.E."/>
        </authorList>
    </citation>
    <scope>NUCLEOTIDE SEQUENCE</scope>
</reference>